<sequence length="397" mass="42404">MRRPLAAILVASLLAFLGPAPVQAAPAALSVTAPVASTATIAARPPVLYQSTKIQPLHASASTKSTRLTTVKKASYVALKELKGSWVRVTYKGRAGWLPLSSAKKLAQTRYEAKAKLTLRATPGRGKTITVLAKGSTGYATGRKSGRYIQLYRTGKTGWTAASLVQRPVTAKYQTNRPTPFYASASATVKSAAIPADYTLATRTNAKSSGRIQLEYKGKTGWVAAKGLSAVALSVKVGKLSFAKSAAKNIRKWCKGVPISAGPNNGNYATASGYTGKMKESITLGTAGLFSKKLDPNHPMAIAVQYHECAHILQFRAYKYDFTKLDQRMNVVYGKPRKAAGIEHMADCMADVMGAKRTGTDYDPKTGYTNSWTAGYGGKCTATHLKKAKQIIAGKMV</sequence>
<evidence type="ECO:0000256" key="1">
    <source>
        <dbReference type="SAM" id="SignalP"/>
    </source>
</evidence>
<protein>
    <recommendedName>
        <fullName evidence="4">SH3 domain-containing protein</fullName>
    </recommendedName>
</protein>
<dbReference type="RefSeq" id="WP_183509266.1">
    <property type="nucleotide sequence ID" value="NZ_BAABGK010000010.1"/>
</dbReference>
<proteinExistence type="predicted"/>
<feature type="signal peptide" evidence="1">
    <location>
        <begin position="1"/>
        <end position="24"/>
    </location>
</feature>
<feature type="chain" id="PRO_5032545261" description="SH3 domain-containing protein" evidence="1">
    <location>
        <begin position="25"/>
        <end position="397"/>
    </location>
</feature>
<organism evidence="2 3">
    <name type="scientific">Paeniglutamicibacter cryotolerans</name>
    <dbReference type="NCBI Taxonomy" id="670079"/>
    <lineage>
        <taxon>Bacteria</taxon>
        <taxon>Bacillati</taxon>
        <taxon>Actinomycetota</taxon>
        <taxon>Actinomycetes</taxon>
        <taxon>Micrococcales</taxon>
        <taxon>Micrococcaceae</taxon>
        <taxon>Paeniglutamicibacter</taxon>
    </lineage>
</organism>
<evidence type="ECO:0008006" key="4">
    <source>
        <dbReference type="Google" id="ProtNLM"/>
    </source>
</evidence>
<comment type="caution">
    <text evidence="2">The sequence shown here is derived from an EMBL/GenBank/DDBJ whole genome shotgun (WGS) entry which is preliminary data.</text>
</comment>
<evidence type="ECO:0000313" key="3">
    <source>
        <dbReference type="Proteomes" id="UP000523000"/>
    </source>
</evidence>
<keyword evidence="3" id="KW-1185">Reference proteome</keyword>
<gene>
    <name evidence="2" type="ORF">E9229_000105</name>
</gene>
<evidence type="ECO:0000313" key="2">
    <source>
        <dbReference type="EMBL" id="MBB2993914.1"/>
    </source>
</evidence>
<dbReference type="AlphaFoldDB" id="A0A839QGR7"/>
<name>A0A839QGR7_9MICC</name>
<dbReference type="Proteomes" id="UP000523000">
    <property type="component" value="Unassembled WGS sequence"/>
</dbReference>
<dbReference type="Gene3D" id="2.30.30.40">
    <property type="entry name" value="SH3 Domains"/>
    <property type="match status" value="1"/>
</dbReference>
<accession>A0A839QGR7</accession>
<dbReference type="EMBL" id="JACHVS010000001">
    <property type="protein sequence ID" value="MBB2993914.1"/>
    <property type="molecule type" value="Genomic_DNA"/>
</dbReference>
<keyword evidence="1" id="KW-0732">Signal</keyword>
<reference evidence="2 3" key="1">
    <citation type="submission" date="2020-08" db="EMBL/GenBank/DDBJ databases">
        <title>Sequencing the genomes of 1000 actinobacteria strains.</title>
        <authorList>
            <person name="Klenk H.-P."/>
        </authorList>
    </citation>
    <scope>NUCLEOTIDE SEQUENCE [LARGE SCALE GENOMIC DNA]</scope>
    <source>
        <strain evidence="2 3">DSM 22826</strain>
    </source>
</reference>